<comment type="subunit">
    <text evidence="5">Homodimer or homotetramer.</text>
</comment>
<evidence type="ECO:0000256" key="6">
    <source>
        <dbReference type="PROSITE-ProRule" id="PRU00354"/>
    </source>
</evidence>
<dbReference type="EC" id="2.5.1.16" evidence="5"/>
<dbReference type="Gene3D" id="3.40.50.150">
    <property type="entry name" value="Vaccinia Virus protein VP39"/>
    <property type="match status" value="1"/>
</dbReference>
<comment type="catalytic activity">
    <reaction evidence="5">
        <text>S-adenosyl 3-(methylsulfanyl)propylamine + putrescine = S-methyl-5'-thioadenosine + spermidine + H(+)</text>
        <dbReference type="Rhea" id="RHEA:12721"/>
        <dbReference type="ChEBI" id="CHEBI:15378"/>
        <dbReference type="ChEBI" id="CHEBI:17509"/>
        <dbReference type="ChEBI" id="CHEBI:57443"/>
        <dbReference type="ChEBI" id="CHEBI:57834"/>
        <dbReference type="ChEBI" id="CHEBI:326268"/>
        <dbReference type="EC" id="2.5.1.16"/>
    </reaction>
</comment>
<proteinExistence type="inferred from homology"/>
<evidence type="ECO:0000256" key="5">
    <source>
        <dbReference type="HAMAP-Rule" id="MF_00198"/>
    </source>
</evidence>
<dbReference type="InterPro" id="IPR029063">
    <property type="entry name" value="SAM-dependent_MTases_sf"/>
</dbReference>
<feature type="active site" description="Proton acceptor" evidence="5 6">
    <location>
        <position position="152"/>
    </location>
</feature>
<feature type="binding site" evidence="5">
    <location>
        <position position="103"/>
    </location>
    <ligand>
        <name>S-methyl-5'-thioadenosine</name>
        <dbReference type="ChEBI" id="CHEBI:17509"/>
    </ligand>
</feature>
<organism evidence="8 9">
    <name type="scientific">Pseudodesulfovibrio karagichevae</name>
    <dbReference type="NCBI Taxonomy" id="3239305"/>
    <lineage>
        <taxon>Bacteria</taxon>
        <taxon>Pseudomonadati</taxon>
        <taxon>Thermodesulfobacteriota</taxon>
        <taxon>Desulfovibrionia</taxon>
        <taxon>Desulfovibrionales</taxon>
        <taxon>Desulfovibrionaceae</taxon>
    </lineage>
</organism>
<dbReference type="InterPro" id="IPR001045">
    <property type="entry name" value="Spermi_synthase"/>
</dbReference>
<dbReference type="Proteomes" id="UP001568698">
    <property type="component" value="Unassembled WGS sequence"/>
</dbReference>
<evidence type="ECO:0000313" key="8">
    <source>
        <dbReference type="EMBL" id="MEZ7197369.1"/>
    </source>
</evidence>
<keyword evidence="3 5" id="KW-0745">Spermidine biosynthesis</keyword>
<feature type="domain" description="PABS" evidence="7">
    <location>
        <begin position="1"/>
        <end position="155"/>
    </location>
</feature>
<feature type="binding site" evidence="5">
    <location>
        <position position="28"/>
    </location>
    <ligand>
        <name>S-methyl-5'-thioadenosine</name>
        <dbReference type="ChEBI" id="CHEBI:17509"/>
    </ligand>
</feature>
<dbReference type="InterPro" id="IPR030374">
    <property type="entry name" value="PABS"/>
</dbReference>
<evidence type="ECO:0000313" key="9">
    <source>
        <dbReference type="Proteomes" id="UP001568698"/>
    </source>
</evidence>
<sequence>MKDFCELIPGAVWLSNLEPIVEIQNSLQKIQYFRSDDFGRVLVINGEVQHVEYWSPFYHETITHLPCSFIERPRNALIIGGGSLFAAEELLKYNSITAIDLVDHDMNVIETTMSVYPERQFIVEDKRLNIVEKKYEEYLPYCDREYDLIVNDCFDLFSVSESTGIDYYNIFENLLSPVGICSDLIYRNIYDDYVINGAIKRIPGHLTKAASMVTVPEYPGAFHILTMWGKNKELSQCHDKICNLDQFTMSSNGEFKIYNPNFINFYLYLPPYLKKFIK</sequence>
<keyword evidence="4 5" id="KW-0620">Polyamine biosynthesis</keyword>
<dbReference type="HAMAP" id="MF_00198">
    <property type="entry name" value="Spermidine_synth"/>
    <property type="match status" value="1"/>
</dbReference>
<dbReference type="InterPro" id="IPR035246">
    <property type="entry name" value="Spermidine_synt_N"/>
</dbReference>
<keyword evidence="9" id="KW-1185">Reference proteome</keyword>
<evidence type="ECO:0000256" key="4">
    <source>
        <dbReference type="ARBA" id="ARBA00023115"/>
    </source>
</evidence>
<feature type="binding site" evidence="5">
    <location>
        <position position="59"/>
    </location>
    <ligand>
        <name>spermidine</name>
        <dbReference type="ChEBI" id="CHEBI:57834"/>
    </ligand>
</feature>
<evidence type="ECO:0000256" key="1">
    <source>
        <dbReference type="ARBA" id="ARBA00007867"/>
    </source>
</evidence>
<feature type="binding site" evidence="5">
    <location>
        <begin position="152"/>
        <end position="155"/>
    </location>
    <ligand>
        <name>spermidine</name>
        <dbReference type="ChEBI" id="CHEBI:57834"/>
    </ligand>
</feature>
<evidence type="ECO:0000256" key="2">
    <source>
        <dbReference type="ARBA" id="ARBA00022679"/>
    </source>
</evidence>
<dbReference type="Pfam" id="PF01564">
    <property type="entry name" value="Spermine_synth"/>
    <property type="match status" value="1"/>
</dbReference>
<comment type="similarity">
    <text evidence="1 5">Belongs to the spermidine/spermine synthase family.</text>
</comment>
<dbReference type="EMBL" id="JBGLYH010000031">
    <property type="protein sequence ID" value="MEZ7197369.1"/>
    <property type="molecule type" value="Genomic_DNA"/>
</dbReference>
<comment type="pathway">
    <text evidence="5">Amine and polyamine biosynthesis; spermidine biosynthesis; spermidine from putrescine: step 1/1.</text>
</comment>
<name>A0ABV4K5R5_9BACT</name>
<comment type="caution">
    <text evidence="8">The sequence shown here is derived from an EMBL/GenBank/DDBJ whole genome shotgun (WGS) entry which is preliminary data.</text>
</comment>
<evidence type="ECO:0000259" key="7">
    <source>
        <dbReference type="PROSITE" id="PS51006"/>
    </source>
</evidence>
<dbReference type="RefSeq" id="WP_371386886.1">
    <property type="nucleotide sequence ID" value="NZ_JBGLYH010000031.1"/>
</dbReference>
<gene>
    <name evidence="5" type="primary">speE</name>
    <name evidence="8" type="ORF">AB6M95_11455</name>
</gene>
<dbReference type="PANTHER" id="PTHR11558:SF11">
    <property type="entry name" value="SPERMIDINE SYNTHASE"/>
    <property type="match status" value="1"/>
</dbReference>
<protein>
    <recommendedName>
        <fullName evidence="5">Polyamine aminopropyltransferase</fullName>
    </recommendedName>
    <alternativeName>
        <fullName evidence="5">Putrescine aminopropyltransferase</fullName>
        <shortName evidence="5">PAPT</shortName>
    </alternativeName>
    <alternativeName>
        <fullName evidence="5">Spermidine synthase</fullName>
        <shortName evidence="5">SPDS</shortName>
        <shortName evidence="5">SPDSY</shortName>
        <ecNumber evidence="5">2.5.1.16</ecNumber>
    </alternativeName>
</protein>
<comment type="caution">
    <text evidence="5">Lacks conserved residue(s) required for the propagation of feature annotation.</text>
</comment>
<dbReference type="PANTHER" id="PTHR11558">
    <property type="entry name" value="SPERMIDINE/SPERMINE SYNTHASE"/>
    <property type="match status" value="1"/>
</dbReference>
<evidence type="ECO:0000256" key="3">
    <source>
        <dbReference type="ARBA" id="ARBA00023066"/>
    </source>
</evidence>
<accession>A0ABV4K5R5</accession>
<reference evidence="8 9" key="1">
    <citation type="submission" date="2024-08" db="EMBL/GenBank/DDBJ databases">
        <title>Sulfate-reducing bacteria isolated from formation water of the oil field in Kazakhstan and description of Pseudodesulfovibrio sp.</title>
        <authorList>
            <person name="Bidzhieva S.K."/>
            <person name="Tourova T.P."/>
            <person name="Grouzdev D.S."/>
            <person name="Beletsky A.V."/>
            <person name="Sokolova D.S."/>
            <person name="Samigullina S.R."/>
            <person name="Poltaraus A.B."/>
            <person name="Avtukh A.N."/>
            <person name="Tereshina V.M."/>
            <person name="Zhaparov N.S."/>
            <person name="Mardanov A.V."/>
            <person name="Nazina T.N."/>
        </authorList>
    </citation>
    <scope>NUCLEOTIDE SEQUENCE [LARGE SCALE GENOMIC DNA]</scope>
    <source>
        <strain evidence="8 9">9FUS</strain>
    </source>
</reference>
<comment type="function">
    <text evidence="5">Catalyzes the irreversible transfer of a propylamine group from the amino donor S-adenosylmethioninamine (decarboxy-AdoMet) to putrescine (1,4-diaminobutane) to yield spermidine.</text>
</comment>
<dbReference type="SUPFAM" id="SSF53335">
    <property type="entry name" value="S-adenosyl-L-methionine-dependent methyltransferases"/>
    <property type="match status" value="1"/>
</dbReference>
<keyword evidence="2 5" id="KW-0808">Transferase</keyword>
<dbReference type="PROSITE" id="PS51006">
    <property type="entry name" value="PABS_2"/>
    <property type="match status" value="1"/>
</dbReference>
<dbReference type="Pfam" id="PF17284">
    <property type="entry name" value="Spermine_synt_N"/>
    <property type="match status" value="1"/>
</dbReference>